<dbReference type="Proteomes" id="UP000275368">
    <property type="component" value="Chromosome"/>
</dbReference>
<sequence length="145" mass="16501">MLRYHEFIPRPYLEFGSSLLRNGVDRRDVASATVASIQAALDRRFELLITIVHTNHGMPAEVVNDFRIKGPTWCESQVEGAQALIAKYAITLPEQVEQHDLSEAESVLGWKPQIGFLDFLRDLKLRDERGIDVKELFIPSELPEV</sequence>
<name>A0A3G9JL96_9BACL</name>
<dbReference type="KEGG" id="pbk:Back11_51540"/>
<dbReference type="RefSeq" id="WP_183530677.1">
    <property type="nucleotide sequence ID" value="NZ_AP019308.1"/>
</dbReference>
<keyword evidence="2" id="KW-1185">Reference proteome</keyword>
<protein>
    <recommendedName>
        <fullName evidence="3">NAD(P)-binding domain-containing protein</fullName>
    </recommendedName>
</protein>
<organism evidence="1 2">
    <name type="scientific">Paenibacillus baekrokdamisoli</name>
    <dbReference type="NCBI Taxonomy" id="1712516"/>
    <lineage>
        <taxon>Bacteria</taxon>
        <taxon>Bacillati</taxon>
        <taxon>Bacillota</taxon>
        <taxon>Bacilli</taxon>
        <taxon>Bacillales</taxon>
        <taxon>Paenibacillaceae</taxon>
        <taxon>Paenibacillus</taxon>
    </lineage>
</organism>
<reference evidence="1 2" key="1">
    <citation type="submission" date="2018-11" db="EMBL/GenBank/DDBJ databases">
        <title>Complete genome sequence of Paenibacillus baekrokdamisoli strain KCTC 33723.</title>
        <authorList>
            <person name="Kang S.W."/>
            <person name="Lee K.C."/>
            <person name="Kim K.K."/>
            <person name="Kim J.S."/>
            <person name="Kim D.S."/>
            <person name="Ko S.H."/>
            <person name="Yang S.H."/>
            <person name="Lee J.S."/>
        </authorList>
    </citation>
    <scope>NUCLEOTIDE SEQUENCE [LARGE SCALE GENOMIC DNA]</scope>
    <source>
        <strain evidence="1 2">KCTC 33723</strain>
    </source>
</reference>
<dbReference type="AlphaFoldDB" id="A0A3G9JL96"/>
<evidence type="ECO:0000313" key="1">
    <source>
        <dbReference type="EMBL" id="BBH23809.1"/>
    </source>
</evidence>
<dbReference type="EMBL" id="AP019308">
    <property type="protein sequence ID" value="BBH23809.1"/>
    <property type="molecule type" value="Genomic_DNA"/>
</dbReference>
<evidence type="ECO:0008006" key="3">
    <source>
        <dbReference type="Google" id="ProtNLM"/>
    </source>
</evidence>
<gene>
    <name evidence="1" type="ORF">Back11_51540</name>
</gene>
<evidence type="ECO:0000313" key="2">
    <source>
        <dbReference type="Proteomes" id="UP000275368"/>
    </source>
</evidence>
<accession>A0A3G9JL96</accession>
<proteinExistence type="predicted"/>